<dbReference type="AlphaFoldDB" id="A0AAW1PKZ8"/>
<dbReference type="SUPFAM" id="SSF56300">
    <property type="entry name" value="Metallo-dependent phosphatases"/>
    <property type="match status" value="1"/>
</dbReference>
<protein>
    <recommendedName>
        <fullName evidence="2">Calcineurin-like phosphoesterase domain-containing protein</fullName>
    </recommendedName>
</protein>
<dbReference type="EMBL" id="JALJOR010000011">
    <property type="protein sequence ID" value="KAK9809206.1"/>
    <property type="molecule type" value="Genomic_DNA"/>
</dbReference>
<gene>
    <name evidence="3" type="ORF">WJX72_011388</name>
</gene>
<proteinExistence type="predicted"/>
<dbReference type="Pfam" id="PF00149">
    <property type="entry name" value="Metallophos"/>
    <property type="match status" value="1"/>
</dbReference>
<dbReference type="Proteomes" id="UP001489004">
    <property type="component" value="Unassembled WGS sequence"/>
</dbReference>
<comment type="caution">
    <text evidence="3">The sequence shown here is derived from an EMBL/GenBank/DDBJ whole genome shotgun (WGS) entry which is preliminary data.</text>
</comment>
<evidence type="ECO:0000313" key="3">
    <source>
        <dbReference type="EMBL" id="KAK9809206.1"/>
    </source>
</evidence>
<dbReference type="PANTHER" id="PTHR42850:SF4">
    <property type="entry name" value="ZINC-DEPENDENT ENDOPOLYPHOSPHATASE"/>
    <property type="match status" value="1"/>
</dbReference>
<name>A0AAW1PKZ8_9CHLO</name>
<dbReference type="Gene3D" id="3.60.21.10">
    <property type="match status" value="1"/>
</dbReference>
<reference evidence="3 4" key="1">
    <citation type="journal article" date="2024" name="Nat. Commun.">
        <title>Phylogenomics reveals the evolutionary origins of lichenization in chlorophyte algae.</title>
        <authorList>
            <person name="Puginier C."/>
            <person name="Libourel C."/>
            <person name="Otte J."/>
            <person name="Skaloud P."/>
            <person name="Haon M."/>
            <person name="Grisel S."/>
            <person name="Petersen M."/>
            <person name="Berrin J.G."/>
            <person name="Delaux P.M."/>
            <person name="Dal Grande F."/>
            <person name="Keller J."/>
        </authorList>
    </citation>
    <scope>NUCLEOTIDE SEQUENCE [LARGE SCALE GENOMIC DNA]</scope>
    <source>
        <strain evidence="3 4">SAG 2043</strain>
    </source>
</reference>
<dbReference type="GO" id="GO:0005737">
    <property type="term" value="C:cytoplasm"/>
    <property type="evidence" value="ECO:0007669"/>
    <property type="project" value="TreeGrafter"/>
</dbReference>
<keyword evidence="4" id="KW-1185">Reference proteome</keyword>
<dbReference type="GO" id="GO:0000298">
    <property type="term" value="F:endopolyphosphatase activity"/>
    <property type="evidence" value="ECO:0007669"/>
    <property type="project" value="TreeGrafter"/>
</dbReference>
<feature type="region of interest" description="Disordered" evidence="1">
    <location>
        <begin position="249"/>
        <end position="282"/>
    </location>
</feature>
<organism evidence="3 4">
    <name type="scientific">[Myrmecia] bisecta</name>
    <dbReference type="NCBI Taxonomy" id="41462"/>
    <lineage>
        <taxon>Eukaryota</taxon>
        <taxon>Viridiplantae</taxon>
        <taxon>Chlorophyta</taxon>
        <taxon>core chlorophytes</taxon>
        <taxon>Trebouxiophyceae</taxon>
        <taxon>Trebouxiales</taxon>
        <taxon>Trebouxiaceae</taxon>
        <taxon>Myrmecia</taxon>
    </lineage>
</organism>
<dbReference type="InterPro" id="IPR029052">
    <property type="entry name" value="Metallo-depent_PP-like"/>
</dbReference>
<sequence>MSAPWVGCTPFGNLLPQEVHKVLTNDSLHQGRIIVVGDVHGCCDELEQLLKQCRFRQGLDNLVLAGDLVNKGPKSREVIETARRLGAHSVRGNHDDRALAVLQARKRGDQSDVKAFDSKWDWLDALTPEDEDYLQQLPFTLSIPSHRVAVVHAGLVPSRPLPEQRLSDMYKMRDVIPASTSGNPVDGWEASDKRGLAGGQPWGSAWKGPDHVFFGHDAKRGLQHHPHATGLDTGCCYGRQLTGAILPPASTTPLRPQEPGACLSASGDREGQSSVASGTPTREHLGIKLLSVPAAQVYEQPKEPKPA</sequence>
<evidence type="ECO:0000256" key="1">
    <source>
        <dbReference type="SAM" id="MobiDB-lite"/>
    </source>
</evidence>
<feature type="domain" description="Calcineurin-like phosphoesterase" evidence="2">
    <location>
        <begin position="32"/>
        <end position="218"/>
    </location>
</feature>
<evidence type="ECO:0000259" key="2">
    <source>
        <dbReference type="Pfam" id="PF00149"/>
    </source>
</evidence>
<evidence type="ECO:0000313" key="4">
    <source>
        <dbReference type="Proteomes" id="UP001489004"/>
    </source>
</evidence>
<dbReference type="InterPro" id="IPR004843">
    <property type="entry name" value="Calcineurin-like_PHP"/>
</dbReference>
<dbReference type="InterPro" id="IPR050126">
    <property type="entry name" value="Ap4A_hydrolase"/>
</dbReference>
<dbReference type="GO" id="GO:0016791">
    <property type="term" value="F:phosphatase activity"/>
    <property type="evidence" value="ECO:0007669"/>
    <property type="project" value="TreeGrafter"/>
</dbReference>
<dbReference type="GO" id="GO:0006798">
    <property type="term" value="P:polyphosphate catabolic process"/>
    <property type="evidence" value="ECO:0007669"/>
    <property type="project" value="TreeGrafter"/>
</dbReference>
<accession>A0AAW1PKZ8</accession>
<dbReference type="CDD" id="cd00144">
    <property type="entry name" value="MPP_PPP_family"/>
    <property type="match status" value="1"/>
</dbReference>
<dbReference type="PANTHER" id="PTHR42850">
    <property type="entry name" value="METALLOPHOSPHOESTERASE"/>
    <property type="match status" value="1"/>
</dbReference>